<keyword evidence="2" id="KW-1185">Reference proteome</keyword>
<accession>A0A1Z1WIM7</accession>
<evidence type="ECO:0000313" key="2">
    <source>
        <dbReference type="Proteomes" id="UP000195880"/>
    </source>
</evidence>
<evidence type="ECO:0000313" key="1">
    <source>
        <dbReference type="EMBL" id="ARX86296.1"/>
    </source>
</evidence>
<dbReference type="EMBL" id="CP021748">
    <property type="protein sequence ID" value="ARX86296.1"/>
    <property type="molecule type" value="Genomic_DNA"/>
</dbReference>
<sequence>MENSEPLKEYRATSSPPATIRMYPEASCDICPAPSIAAVNDSFWICGGIRSSVTRKDSSSPTWAPRS</sequence>
<organism evidence="1 2">
    <name type="scientific">Streptomyces alboflavus</name>
    <dbReference type="NCBI Taxonomy" id="67267"/>
    <lineage>
        <taxon>Bacteria</taxon>
        <taxon>Bacillati</taxon>
        <taxon>Actinomycetota</taxon>
        <taxon>Actinomycetes</taxon>
        <taxon>Kitasatosporales</taxon>
        <taxon>Streptomycetaceae</taxon>
        <taxon>Streptomyces</taxon>
    </lineage>
</organism>
<proteinExistence type="predicted"/>
<dbReference type="KEGG" id="salf:SMD44_05765"/>
<gene>
    <name evidence="1" type="ORF">SMD44_05765</name>
</gene>
<reference evidence="1 2" key="1">
    <citation type="submission" date="2017-05" db="EMBL/GenBank/DDBJ databases">
        <title>Streptomyces alboflavus Genome sequencing and assembly.</title>
        <authorList>
            <person name="Wang Y."/>
            <person name="Du B."/>
            <person name="Ding Y."/>
            <person name="Liu H."/>
            <person name="Hou Q."/>
            <person name="Liu K."/>
            <person name="Wang C."/>
            <person name="Yao L."/>
        </authorList>
    </citation>
    <scope>NUCLEOTIDE SEQUENCE [LARGE SCALE GENOMIC DNA]</scope>
    <source>
        <strain evidence="1 2">MDJK44</strain>
    </source>
</reference>
<dbReference type="Proteomes" id="UP000195880">
    <property type="component" value="Chromosome"/>
</dbReference>
<name>A0A1Z1WIM7_9ACTN</name>
<protein>
    <submittedName>
        <fullName evidence="1">Uncharacterized protein</fullName>
    </submittedName>
</protein>
<dbReference type="AlphaFoldDB" id="A0A1Z1WIM7"/>